<evidence type="ECO:0000259" key="2">
    <source>
        <dbReference type="PROSITE" id="PS50097"/>
    </source>
</evidence>
<accession>A0ABR4AWZ2</accession>
<dbReference type="InterPro" id="IPR011333">
    <property type="entry name" value="SKP1/BTB/POZ_sf"/>
</dbReference>
<proteinExistence type="predicted"/>
<feature type="compositionally biased region" description="Basic residues" evidence="1">
    <location>
        <begin position="272"/>
        <end position="283"/>
    </location>
</feature>
<dbReference type="Gene3D" id="3.30.710.10">
    <property type="entry name" value="Potassium Channel Kv1.1, Chain A"/>
    <property type="match status" value="1"/>
</dbReference>
<gene>
    <name evidence="3" type="ORF">ABVK25_009895</name>
</gene>
<dbReference type="InterPro" id="IPR000210">
    <property type="entry name" value="BTB/POZ_dom"/>
</dbReference>
<dbReference type="Pfam" id="PF00651">
    <property type="entry name" value="BTB"/>
    <property type="match status" value="1"/>
</dbReference>
<dbReference type="PANTHER" id="PTHR47843">
    <property type="entry name" value="BTB DOMAIN-CONTAINING PROTEIN-RELATED"/>
    <property type="match status" value="1"/>
</dbReference>
<organism evidence="3 4">
    <name type="scientific">Lepraria finkii</name>
    <dbReference type="NCBI Taxonomy" id="1340010"/>
    <lineage>
        <taxon>Eukaryota</taxon>
        <taxon>Fungi</taxon>
        <taxon>Dikarya</taxon>
        <taxon>Ascomycota</taxon>
        <taxon>Pezizomycotina</taxon>
        <taxon>Lecanoromycetes</taxon>
        <taxon>OSLEUM clade</taxon>
        <taxon>Lecanoromycetidae</taxon>
        <taxon>Lecanorales</taxon>
        <taxon>Lecanorineae</taxon>
        <taxon>Stereocaulaceae</taxon>
        <taxon>Lepraria</taxon>
    </lineage>
</organism>
<feature type="region of interest" description="Disordered" evidence="1">
    <location>
        <begin position="233"/>
        <end position="283"/>
    </location>
</feature>
<keyword evidence="4" id="KW-1185">Reference proteome</keyword>
<dbReference type="SUPFAM" id="SSF54695">
    <property type="entry name" value="POZ domain"/>
    <property type="match status" value="1"/>
</dbReference>
<dbReference type="PROSITE" id="PS50097">
    <property type="entry name" value="BTB"/>
    <property type="match status" value="1"/>
</dbReference>
<dbReference type="EMBL" id="JBHFEH010000057">
    <property type="protein sequence ID" value="KAL2049800.1"/>
    <property type="molecule type" value="Genomic_DNA"/>
</dbReference>
<feature type="domain" description="BTB" evidence="2">
    <location>
        <begin position="18"/>
        <end position="87"/>
    </location>
</feature>
<sequence>MSSSSKSEETSLHDLHRSIVTVYVSPEKYPFYFHKGRLCQRSSFFEKAFYGSFEEATTGSIYLEEDGVDEFKLFEEWLYSEKFSLPKDSDNPSLLLVKVFCFAEKAGISNLQNASLDAIRDRATEQHVSLPTPNTINETYPEDDIIPGLEESVAKYLPPATASAIHYAYQNTLERSPLRKLLTDIFAFNVKPETLDEDILLFPAEFMADVLLLNMKRLPLRLKEEAADFDNNADKYHVNDSSSTRNDRKQRTEAAAINEDDTWGIGWPTKSLNKKKKKVKRTD</sequence>
<reference evidence="3 4" key="1">
    <citation type="submission" date="2024-09" db="EMBL/GenBank/DDBJ databases">
        <title>Rethinking Asexuality: The Enigmatic Case of Functional Sexual Genes in Lepraria (Stereocaulaceae).</title>
        <authorList>
            <person name="Doellman M."/>
            <person name="Sun Y."/>
            <person name="Barcenas-Pena A."/>
            <person name="Lumbsch H.T."/>
            <person name="Grewe F."/>
        </authorList>
    </citation>
    <scope>NUCLEOTIDE SEQUENCE [LARGE SCALE GENOMIC DNA]</scope>
    <source>
        <strain evidence="3 4">Grewe 0041</strain>
    </source>
</reference>
<dbReference type="Proteomes" id="UP001590951">
    <property type="component" value="Unassembled WGS sequence"/>
</dbReference>
<name>A0ABR4AWZ2_9LECA</name>
<comment type="caution">
    <text evidence="3">The sequence shown here is derived from an EMBL/GenBank/DDBJ whole genome shotgun (WGS) entry which is preliminary data.</text>
</comment>
<evidence type="ECO:0000313" key="4">
    <source>
        <dbReference type="Proteomes" id="UP001590951"/>
    </source>
</evidence>
<evidence type="ECO:0000313" key="3">
    <source>
        <dbReference type="EMBL" id="KAL2049800.1"/>
    </source>
</evidence>
<dbReference type="PANTHER" id="PTHR47843:SF2">
    <property type="entry name" value="BTB DOMAIN-CONTAINING PROTEIN"/>
    <property type="match status" value="1"/>
</dbReference>
<evidence type="ECO:0000256" key="1">
    <source>
        <dbReference type="SAM" id="MobiDB-lite"/>
    </source>
</evidence>
<protein>
    <recommendedName>
        <fullName evidence="2">BTB domain-containing protein</fullName>
    </recommendedName>
</protein>
<dbReference type="CDD" id="cd18186">
    <property type="entry name" value="BTB_POZ_ZBTB_KLHL-like"/>
    <property type="match status" value="1"/>
</dbReference>